<organism evidence="2 3">
    <name type="scientific">Amazona aestiva</name>
    <name type="common">Blue-fronted Amazon parrot</name>
    <dbReference type="NCBI Taxonomy" id="12930"/>
    <lineage>
        <taxon>Eukaryota</taxon>
        <taxon>Metazoa</taxon>
        <taxon>Chordata</taxon>
        <taxon>Craniata</taxon>
        <taxon>Vertebrata</taxon>
        <taxon>Euteleostomi</taxon>
        <taxon>Archelosauria</taxon>
        <taxon>Archosauria</taxon>
        <taxon>Dinosauria</taxon>
        <taxon>Saurischia</taxon>
        <taxon>Theropoda</taxon>
        <taxon>Coelurosauria</taxon>
        <taxon>Aves</taxon>
        <taxon>Neognathae</taxon>
        <taxon>Neoaves</taxon>
        <taxon>Telluraves</taxon>
        <taxon>Australaves</taxon>
        <taxon>Psittaciformes</taxon>
        <taxon>Psittacidae</taxon>
        <taxon>Amazona</taxon>
    </lineage>
</organism>
<accession>A0A0Q3LXE4</accession>
<evidence type="ECO:0000313" key="2">
    <source>
        <dbReference type="EMBL" id="KQK75181.1"/>
    </source>
</evidence>
<protein>
    <submittedName>
        <fullName evidence="2">Uncharacterized protein</fullName>
    </submittedName>
</protein>
<evidence type="ECO:0000313" key="3">
    <source>
        <dbReference type="Proteomes" id="UP000051836"/>
    </source>
</evidence>
<proteinExistence type="predicted"/>
<feature type="compositionally biased region" description="Low complexity" evidence="1">
    <location>
        <begin position="142"/>
        <end position="159"/>
    </location>
</feature>
<keyword evidence="3" id="KW-1185">Reference proteome</keyword>
<feature type="region of interest" description="Disordered" evidence="1">
    <location>
        <begin position="72"/>
        <end position="159"/>
    </location>
</feature>
<dbReference type="EMBL" id="LMAW01002960">
    <property type="protein sequence ID" value="KQK75181.1"/>
    <property type="molecule type" value="Genomic_DNA"/>
</dbReference>
<name>A0A0Q3LXE4_AMAAE</name>
<feature type="region of interest" description="Disordered" evidence="1">
    <location>
        <begin position="181"/>
        <end position="236"/>
    </location>
</feature>
<reference evidence="2 3" key="1">
    <citation type="submission" date="2015-10" db="EMBL/GenBank/DDBJ databases">
        <authorList>
            <person name="Gilbert D.G."/>
        </authorList>
    </citation>
    <scope>NUCLEOTIDE SEQUENCE [LARGE SCALE GENOMIC DNA]</scope>
    <source>
        <strain evidence="2">FVVF132</strain>
    </source>
</reference>
<gene>
    <name evidence="2" type="ORF">AAES_147064</name>
</gene>
<sequence length="260" mass="27453">MGKYLGQWTPPVLWNFTNEQIQNPEKLIKHLKEVCCHSGHIRDGQIMATCWGLAYAYRALLNTIQHLQKEKNAPGSESGVMDSAATPAPSTAATPPPGTSTAATQTSTVMDSAATPAPSTAATPPPGTSRAATQTSAVMDSTATPAPSTAATLPPATSTAATQTTVIIAAAKPEDHLIPIPVAPVCRRKTKKETRKTKQDEETTYSPPGTASDQESSSHDDEEEEEEYAIGQINTESQQIIGNVTVSGSMQVIFQSHPTS</sequence>
<feature type="compositionally biased region" description="Low complexity" evidence="1">
    <location>
        <begin position="83"/>
        <end position="133"/>
    </location>
</feature>
<evidence type="ECO:0000256" key="1">
    <source>
        <dbReference type="SAM" id="MobiDB-lite"/>
    </source>
</evidence>
<dbReference type="OrthoDB" id="9398059at2759"/>
<dbReference type="AlphaFoldDB" id="A0A0Q3LXE4"/>
<dbReference type="Proteomes" id="UP000051836">
    <property type="component" value="Unassembled WGS sequence"/>
</dbReference>
<feature type="compositionally biased region" description="Basic residues" evidence="1">
    <location>
        <begin position="186"/>
        <end position="195"/>
    </location>
</feature>
<comment type="caution">
    <text evidence="2">The sequence shown here is derived from an EMBL/GenBank/DDBJ whole genome shotgun (WGS) entry which is preliminary data.</text>
</comment>